<name>A0A1E3XLX1_PASMD</name>
<feature type="binding site" evidence="4">
    <location>
        <position position="163"/>
    </location>
    <ligand>
        <name>molybdate</name>
        <dbReference type="ChEBI" id="CHEBI:36264"/>
    </ligand>
</feature>
<evidence type="ECO:0000313" key="8">
    <source>
        <dbReference type="EMBL" id="NNI78753.1"/>
    </source>
</evidence>
<dbReference type="OMA" id="CDVFIPG"/>
<feature type="signal peptide" evidence="5">
    <location>
        <begin position="1"/>
        <end position="19"/>
    </location>
</feature>
<comment type="caution">
    <text evidence="6">The sequence shown here is derived from an EMBL/GenBank/DDBJ whole genome shotgun (WGS) entry which is preliminary data.</text>
</comment>
<dbReference type="SUPFAM" id="SSF53850">
    <property type="entry name" value="Periplasmic binding protein-like II"/>
    <property type="match status" value="1"/>
</dbReference>
<keyword evidence="2 4" id="KW-0479">Metal-binding</keyword>
<dbReference type="PANTHER" id="PTHR30632:SF17">
    <property type="entry name" value="MOLYBDATE-BINDING PROTEIN MODA"/>
    <property type="match status" value="1"/>
</dbReference>
<protein>
    <submittedName>
        <fullName evidence="6">Molybdate ABC transporter substrate-binding protein</fullName>
    </submittedName>
</protein>
<sequence length="245" mass="26469">MKKLIVLSTLITATFSAQAAELYLYAGAGLKDPVEKIVKQFEKETGNNVTIEYGGSGQLLARYNTVKTGDLYLPGSSDYVEKLEKTGDVKESAPLVLHIPVMAIRKEKSAGIDSFKALAESNLRLGIGDSKAMALGKGAEKILELSGYQAQLNDKIVVKAATVKQLMLYLLNGDVDAAVVGRSGAWKVRDKVDLLPNPAGTPEEKVTIALLASTKHPKEAKQLLDLFNSEQGVKYFVDEGFLPIK</sequence>
<keyword evidence="3 5" id="KW-0732">Signal</keyword>
<dbReference type="Gene3D" id="3.40.190.10">
    <property type="entry name" value="Periplasmic binding protein-like II"/>
    <property type="match status" value="2"/>
</dbReference>
<dbReference type="GO" id="GO:0015689">
    <property type="term" value="P:molybdate ion transport"/>
    <property type="evidence" value="ECO:0007669"/>
    <property type="project" value="InterPro"/>
</dbReference>
<dbReference type="Pfam" id="PF13531">
    <property type="entry name" value="SBP_bac_11"/>
    <property type="match status" value="1"/>
</dbReference>
<dbReference type="GO" id="GO:0030288">
    <property type="term" value="C:outer membrane-bounded periplasmic space"/>
    <property type="evidence" value="ECO:0007669"/>
    <property type="project" value="TreeGrafter"/>
</dbReference>
<dbReference type="Proteomes" id="UP000540079">
    <property type="component" value="Unassembled WGS sequence"/>
</dbReference>
<dbReference type="EMBL" id="JANIEN010000017">
    <property type="protein sequence ID" value="MDT3453273.1"/>
    <property type="molecule type" value="Genomic_DNA"/>
</dbReference>
<gene>
    <name evidence="6" type="primary">modA</name>
    <name evidence="8" type="ORF">C2800_04855</name>
    <name evidence="6" type="ORF">NM948_07990</name>
    <name evidence="7" type="ORF">NQF69_10920</name>
</gene>
<proteinExistence type="inferred from homology"/>
<keyword evidence="4" id="KW-0500">Molybdenum</keyword>
<dbReference type="GeneID" id="77206425"/>
<dbReference type="KEGG" id="pmul:DR93_855"/>
<organism evidence="6 10">
    <name type="scientific">Pasteurella multocida</name>
    <dbReference type="NCBI Taxonomy" id="747"/>
    <lineage>
        <taxon>Bacteria</taxon>
        <taxon>Pseudomonadati</taxon>
        <taxon>Pseudomonadota</taxon>
        <taxon>Gammaproteobacteria</taxon>
        <taxon>Pasteurellales</taxon>
        <taxon>Pasteurellaceae</taxon>
        <taxon>Pasteurella</taxon>
    </lineage>
</organism>
<accession>A0A1E3XLX1</accession>
<dbReference type="Proteomes" id="UP001145481">
    <property type="component" value="Unassembled WGS sequence"/>
</dbReference>
<evidence type="ECO:0000313" key="6">
    <source>
        <dbReference type="EMBL" id="MDA5623477.1"/>
    </source>
</evidence>
<reference evidence="7" key="3">
    <citation type="submission" date="2022-07" db="EMBL/GenBank/DDBJ databases">
        <title>Sequence of Pasteurella multocoda 17BRD-035.</title>
        <authorList>
            <person name="Roy Chowdhury P."/>
            <person name="Alhamami T."/>
            <person name="Trott D.J."/>
            <person name="Djordvevic S.P."/>
        </authorList>
    </citation>
    <scope>NUCLEOTIDE SEQUENCE</scope>
    <source>
        <strain evidence="7">17BRD-035</strain>
    </source>
</reference>
<dbReference type="GO" id="GO:0030973">
    <property type="term" value="F:molybdate ion binding"/>
    <property type="evidence" value="ECO:0007669"/>
    <property type="project" value="TreeGrafter"/>
</dbReference>
<feature type="binding site" evidence="4">
    <location>
        <position position="56"/>
    </location>
    <ligand>
        <name>molybdate</name>
        <dbReference type="ChEBI" id="CHEBI:36264"/>
    </ligand>
</feature>
<evidence type="ECO:0000256" key="5">
    <source>
        <dbReference type="SAM" id="SignalP"/>
    </source>
</evidence>
<feature type="chain" id="PRO_5015063819" evidence="5">
    <location>
        <begin position="20"/>
        <end position="245"/>
    </location>
</feature>
<dbReference type="Proteomes" id="UP001182304">
    <property type="component" value="Unassembled WGS sequence"/>
</dbReference>
<evidence type="ECO:0000256" key="1">
    <source>
        <dbReference type="ARBA" id="ARBA00009175"/>
    </source>
</evidence>
<comment type="similarity">
    <text evidence="1">Belongs to the bacterial solute-binding protein ModA family.</text>
</comment>
<dbReference type="CDD" id="cd13517">
    <property type="entry name" value="PBP2_ModA3_like"/>
    <property type="match status" value="1"/>
</dbReference>
<evidence type="ECO:0000256" key="4">
    <source>
        <dbReference type="PIRSR" id="PIRSR004846-1"/>
    </source>
</evidence>
<evidence type="ECO:0000256" key="2">
    <source>
        <dbReference type="ARBA" id="ARBA00022723"/>
    </source>
</evidence>
<dbReference type="InterPro" id="IPR050682">
    <property type="entry name" value="ModA/WtpA"/>
</dbReference>
<dbReference type="PANTHER" id="PTHR30632">
    <property type="entry name" value="MOLYBDATE-BINDING PERIPLASMIC PROTEIN"/>
    <property type="match status" value="1"/>
</dbReference>
<evidence type="ECO:0000256" key="3">
    <source>
        <dbReference type="ARBA" id="ARBA00022729"/>
    </source>
</evidence>
<reference evidence="8 9" key="1">
    <citation type="journal article" date="2018" name="Front. Microbiol.">
        <title>Genetic and Phylogenetic Characteristics of Pasteurella multocida Isolates From Different Host Species.</title>
        <authorList>
            <person name="Peng Z."/>
            <person name="Liang W."/>
            <person name="Wang F."/>
            <person name="Xu Z."/>
            <person name="Xie Z."/>
            <person name="Lian Z."/>
            <person name="Hua L."/>
            <person name="Zhou R."/>
            <person name="Chen H."/>
            <person name="Wu B."/>
        </authorList>
    </citation>
    <scope>NUCLEOTIDE SEQUENCE [LARGE SCALE GENOMIC DNA]</scope>
    <source>
        <strain evidence="8 9">HNA06</strain>
    </source>
</reference>
<dbReference type="AlphaFoldDB" id="A0A1E3XLX1"/>
<reference evidence="6" key="2">
    <citation type="submission" date="2022-07" db="EMBL/GenBank/DDBJ databases">
        <title>Genome-based characterization of novel serogroup A variants of Pasteurella multocida.</title>
        <authorList>
            <person name="Prajapati A."/>
            <person name="Yogisharadhya R."/>
            <person name="Mohanty N."/>
            <person name="Chanda M."/>
            <person name="Mendem S.K."/>
            <person name="Siddaramappa S."/>
            <person name="Shivachandra S.B."/>
        </authorList>
    </citation>
    <scope>NUCLEOTIDE SEQUENCE</scope>
    <source>
        <strain evidence="6">NIVEDIPm19</strain>
    </source>
</reference>
<dbReference type="EMBL" id="JANJHC010000016">
    <property type="protein sequence ID" value="MDA5623477.1"/>
    <property type="molecule type" value="Genomic_DNA"/>
</dbReference>
<dbReference type="GO" id="GO:0046872">
    <property type="term" value="F:metal ion binding"/>
    <property type="evidence" value="ECO:0007669"/>
    <property type="project" value="UniProtKB-KW"/>
</dbReference>
<evidence type="ECO:0000313" key="9">
    <source>
        <dbReference type="Proteomes" id="UP000540079"/>
    </source>
</evidence>
<dbReference type="RefSeq" id="WP_005723309.1">
    <property type="nucleotide sequence ID" value="NZ_AP025519.1"/>
</dbReference>
<dbReference type="NCBIfam" id="TIGR01256">
    <property type="entry name" value="modA"/>
    <property type="match status" value="1"/>
</dbReference>
<evidence type="ECO:0000313" key="10">
    <source>
        <dbReference type="Proteomes" id="UP001145481"/>
    </source>
</evidence>
<dbReference type="PIRSF" id="PIRSF004846">
    <property type="entry name" value="ModA"/>
    <property type="match status" value="1"/>
</dbReference>
<dbReference type="EMBL" id="PPVL01000003">
    <property type="protein sequence ID" value="NNI78753.1"/>
    <property type="molecule type" value="Genomic_DNA"/>
</dbReference>
<dbReference type="InterPro" id="IPR005950">
    <property type="entry name" value="ModA"/>
</dbReference>
<evidence type="ECO:0000313" key="7">
    <source>
        <dbReference type="EMBL" id="MDT3453273.1"/>
    </source>
</evidence>